<dbReference type="AlphaFoldDB" id="A0A222WLM7"/>
<dbReference type="Proteomes" id="UP000214666">
    <property type="component" value="Chromosome"/>
</dbReference>
<dbReference type="KEGG" id="pkb:B4V02_09475"/>
<keyword evidence="2" id="KW-1185">Reference proteome</keyword>
<protein>
    <submittedName>
        <fullName evidence="1">Uncharacterized protein</fullName>
    </submittedName>
</protein>
<proteinExistence type="predicted"/>
<organism evidence="1 2">
    <name type="scientific">Paenibacillus kribbensis</name>
    <dbReference type="NCBI Taxonomy" id="172713"/>
    <lineage>
        <taxon>Bacteria</taxon>
        <taxon>Bacillati</taxon>
        <taxon>Bacillota</taxon>
        <taxon>Bacilli</taxon>
        <taxon>Bacillales</taxon>
        <taxon>Paenibacillaceae</taxon>
        <taxon>Paenibacillus</taxon>
    </lineage>
</organism>
<gene>
    <name evidence="1" type="ORF">B4V02_09475</name>
</gene>
<evidence type="ECO:0000313" key="1">
    <source>
        <dbReference type="EMBL" id="ASR46888.1"/>
    </source>
</evidence>
<sequence length="61" mass="7171">MIMRIAQDKIALTKINKSKCTLFGLISNLKHLIVNILCLKQYIIDEDVTTILFIYLFFCYK</sequence>
<name>A0A222WLM7_9BACL</name>
<reference evidence="1 2" key="1">
    <citation type="submission" date="2017-03" db="EMBL/GenBank/DDBJ databases">
        <title>Complete genome sequence of Paenibacillus Kribbensis producing bioflocculants.</title>
        <authorList>
            <person name="Lee H.-G."/>
            <person name="Oh H.-M."/>
        </authorList>
    </citation>
    <scope>NUCLEOTIDE SEQUENCE [LARGE SCALE GENOMIC DNA]</scope>
    <source>
        <strain evidence="1 2">AM49</strain>
    </source>
</reference>
<evidence type="ECO:0000313" key="2">
    <source>
        <dbReference type="Proteomes" id="UP000214666"/>
    </source>
</evidence>
<accession>A0A222WLM7</accession>
<dbReference type="EMBL" id="CP020028">
    <property type="protein sequence ID" value="ASR46888.1"/>
    <property type="molecule type" value="Genomic_DNA"/>
</dbReference>